<evidence type="ECO:0000313" key="1">
    <source>
        <dbReference type="EMBL" id="QLL57744.1"/>
    </source>
</evidence>
<dbReference type="RefSeq" id="WP_180906443.1">
    <property type="nucleotide sequence ID" value="NZ_CP040908.1"/>
</dbReference>
<dbReference type="Proteomes" id="UP000510643">
    <property type="component" value="Chromosome"/>
</dbReference>
<evidence type="ECO:0000313" key="2">
    <source>
        <dbReference type="Proteomes" id="UP000510643"/>
    </source>
</evidence>
<protein>
    <submittedName>
        <fullName evidence="1">Uncharacterized protein</fullName>
    </submittedName>
</protein>
<dbReference type="GeneID" id="78401094"/>
<proteinExistence type="predicted"/>
<reference evidence="1 2" key="1">
    <citation type="submission" date="2019-06" db="EMBL/GenBank/DDBJ databases">
        <title>Emergence of pandrug resistant Empedobacter falsenii in China.</title>
        <authorList>
            <person name="Dong N."/>
            <person name="Chen S."/>
            <person name="Zhang R."/>
        </authorList>
    </citation>
    <scope>NUCLEOTIDE SEQUENCE [LARGE SCALE GENOMIC DNA]</scope>
    <source>
        <strain evidence="1 2">1681-1</strain>
    </source>
</reference>
<sequence length="201" mass="23574">MKNKFLYHIMFFLLVAINLYSQKTTKDNFTFLVQKEEGDLNNDKQIDKVVLEMDLIDETGPLRLQIFLSKPNKQIQLAVSSTKLIENQYPVDKKGEHNGNPIPDFYIEDGNLVMLTDIENRKSRYEFRYKQNNFELTKISRVKWDGKNTTSETNINLLTNTKIEFNQELGSDKVLNKKKIIMKVNKLPKIQDLSFSDLENF</sequence>
<keyword evidence="2" id="KW-1185">Reference proteome</keyword>
<name>A0A7H9DRJ4_9FLAO</name>
<dbReference type="KEGG" id="efal:FH779_06475"/>
<dbReference type="AlphaFoldDB" id="A0A7H9DRJ4"/>
<gene>
    <name evidence="1" type="ORF">FH779_06475</name>
</gene>
<accession>A0A7H9DRJ4</accession>
<organism evidence="1 2">
    <name type="scientific">Empedobacter falsenii</name>
    <dbReference type="NCBI Taxonomy" id="343874"/>
    <lineage>
        <taxon>Bacteria</taxon>
        <taxon>Pseudomonadati</taxon>
        <taxon>Bacteroidota</taxon>
        <taxon>Flavobacteriia</taxon>
        <taxon>Flavobacteriales</taxon>
        <taxon>Weeksellaceae</taxon>
        <taxon>Empedobacter</taxon>
    </lineage>
</organism>
<dbReference type="EMBL" id="CP040908">
    <property type="protein sequence ID" value="QLL57744.1"/>
    <property type="molecule type" value="Genomic_DNA"/>
</dbReference>